<dbReference type="EMBL" id="FXUA01000002">
    <property type="protein sequence ID" value="SMP14736.1"/>
    <property type="molecule type" value="Genomic_DNA"/>
</dbReference>
<accession>A0ABY1NP94</accession>
<evidence type="ECO:0008006" key="3">
    <source>
        <dbReference type="Google" id="ProtNLM"/>
    </source>
</evidence>
<evidence type="ECO:0000313" key="1">
    <source>
        <dbReference type="EMBL" id="SMP14736.1"/>
    </source>
</evidence>
<organism evidence="1 2">
    <name type="scientific">Algoriphagus winogradskyi</name>
    <dbReference type="NCBI Taxonomy" id="237017"/>
    <lineage>
        <taxon>Bacteria</taxon>
        <taxon>Pseudomonadati</taxon>
        <taxon>Bacteroidota</taxon>
        <taxon>Cytophagia</taxon>
        <taxon>Cytophagales</taxon>
        <taxon>Cyclobacteriaceae</taxon>
        <taxon>Algoriphagus</taxon>
    </lineage>
</organism>
<sequence>MKNLLLLSLLGLIFFSCEKIDEPEILGTYTYIPEGCNPADNPELGCASTLTLSPDGVADILPSGDIIFRTTFKIRGEKIIVAKADEVIDQFVFRYIDNSTLKNERDGALWVK</sequence>
<evidence type="ECO:0000313" key="2">
    <source>
        <dbReference type="Proteomes" id="UP001157915"/>
    </source>
</evidence>
<dbReference type="PROSITE" id="PS51257">
    <property type="entry name" value="PROKAR_LIPOPROTEIN"/>
    <property type="match status" value="1"/>
</dbReference>
<name>A0ABY1NP94_9BACT</name>
<comment type="caution">
    <text evidence="1">The sequence shown here is derived from an EMBL/GenBank/DDBJ whole genome shotgun (WGS) entry which is preliminary data.</text>
</comment>
<reference evidence="1 2" key="1">
    <citation type="submission" date="2017-05" db="EMBL/GenBank/DDBJ databases">
        <authorList>
            <person name="Varghese N."/>
            <person name="Submissions S."/>
        </authorList>
    </citation>
    <scope>NUCLEOTIDE SEQUENCE [LARGE SCALE GENOMIC DNA]</scope>
    <source>
        <strain evidence="1 2">DSM 15360</strain>
    </source>
</reference>
<proteinExistence type="predicted"/>
<protein>
    <recommendedName>
        <fullName evidence="3">Lipoprotein</fullName>
    </recommendedName>
</protein>
<keyword evidence="2" id="KW-1185">Reference proteome</keyword>
<dbReference type="Proteomes" id="UP001157915">
    <property type="component" value="Unassembled WGS sequence"/>
</dbReference>
<gene>
    <name evidence="1" type="ORF">SAMN06265367_102385</name>
</gene>
<dbReference type="RefSeq" id="WP_283412182.1">
    <property type="nucleotide sequence ID" value="NZ_FXUA01000002.1"/>
</dbReference>